<accession>A0A6A4WM12</accession>
<evidence type="ECO:0000313" key="5">
    <source>
        <dbReference type="EMBL" id="KAF0302951.1"/>
    </source>
</evidence>
<evidence type="ECO:0000256" key="1">
    <source>
        <dbReference type="ARBA" id="ARBA00004496"/>
    </source>
</evidence>
<dbReference type="GO" id="GO:0005912">
    <property type="term" value="C:adherens junction"/>
    <property type="evidence" value="ECO:0007669"/>
    <property type="project" value="TreeGrafter"/>
</dbReference>
<evidence type="ECO:0000313" key="6">
    <source>
        <dbReference type="Proteomes" id="UP000440578"/>
    </source>
</evidence>
<dbReference type="SUPFAM" id="SSF50156">
    <property type="entry name" value="PDZ domain-like"/>
    <property type="match status" value="1"/>
</dbReference>
<dbReference type="PANTHER" id="PTHR24214">
    <property type="entry name" value="PDZ AND LIM DOMAIN PROTEIN ZASP"/>
    <property type="match status" value="1"/>
</dbReference>
<dbReference type="InterPro" id="IPR050604">
    <property type="entry name" value="PDZ-LIM_domain"/>
</dbReference>
<keyword evidence="3" id="KW-0479">Metal-binding</keyword>
<dbReference type="EMBL" id="VIIS01000996">
    <property type="protein sequence ID" value="KAF0302951.1"/>
    <property type="molecule type" value="Genomic_DNA"/>
</dbReference>
<dbReference type="GO" id="GO:0005737">
    <property type="term" value="C:cytoplasm"/>
    <property type="evidence" value="ECO:0007669"/>
    <property type="project" value="UniProtKB-SubCell"/>
</dbReference>
<keyword evidence="2" id="KW-0963">Cytoplasm</keyword>
<dbReference type="GO" id="GO:0051371">
    <property type="term" value="F:muscle alpha-actinin binding"/>
    <property type="evidence" value="ECO:0007669"/>
    <property type="project" value="TreeGrafter"/>
</dbReference>
<keyword evidence="3" id="KW-0440">LIM domain</keyword>
<dbReference type="Proteomes" id="UP000440578">
    <property type="component" value="Unassembled WGS sequence"/>
</dbReference>
<dbReference type="GO" id="GO:0030036">
    <property type="term" value="P:actin cytoskeleton organization"/>
    <property type="evidence" value="ECO:0007669"/>
    <property type="project" value="TreeGrafter"/>
</dbReference>
<dbReference type="SMART" id="SM00228">
    <property type="entry name" value="PDZ"/>
    <property type="match status" value="1"/>
</dbReference>
<evidence type="ECO:0000259" key="4">
    <source>
        <dbReference type="PROSITE" id="PS50106"/>
    </source>
</evidence>
<feature type="domain" description="PDZ" evidence="4">
    <location>
        <begin position="11"/>
        <end position="85"/>
    </location>
</feature>
<comment type="subcellular location">
    <subcellularLocation>
        <location evidence="1">Cytoplasm</location>
    </subcellularLocation>
</comment>
<name>A0A6A4WM12_AMPAM</name>
<protein>
    <submittedName>
        <fullName evidence="5">PDZ and LIM domain protein 7</fullName>
    </submittedName>
</protein>
<evidence type="ECO:0000256" key="2">
    <source>
        <dbReference type="ARBA" id="ARBA00022490"/>
    </source>
</evidence>
<dbReference type="GO" id="GO:0001725">
    <property type="term" value="C:stress fiber"/>
    <property type="evidence" value="ECO:0007669"/>
    <property type="project" value="TreeGrafter"/>
</dbReference>
<reference evidence="5 6" key="1">
    <citation type="submission" date="2019-07" db="EMBL/GenBank/DDBJ databases">
        <title>Draft genome assembly of a fouling barnacle, Amphibalanus amphitrite (Darwin, 1854): The first reference genome for Thecostraca.</title>
        <authorList>
            <person name="Kim W."/>
        </authorList>
    </citation>
    <scope>NUCLEOTIDE SEQUENCE [LARGE SCALE GENOMIC DNA]</scope>
    <source>
        <strain evidence="5">SNU_AA5</strain>
        <tissue evidence="5">Soma without cirri and trophi</tissue>
    </source>
</reference>
<dbReference type="GO" id="GO:0003779">
    <property type="term" value="F:actin binding"/>
    <property type="evidence" value="ECO:0007669"/>
    <property type="project" value="TreeGrafter"/>
</dbReference>
<evidence type="ECO:0000256" key="3">
    <source>
        <dbReference type="ARBA" id="ARBA00023038"/>
    </source>
</evidence>
<dbReference type="PANTHER" id="PTHR24214:SF38">
    <property type="entry name" value="PDZ AND LIM DOMAIN PROTEIN ZASP-RELATED"/>
    <property type="match status" value="1"/>
</dbReference>
<dbReference type="OrthoDB" id="44841at2759"/>
<dbReference type="PROSITE" id="PS50106">
    <property type="entry name" value="PDZ"/>
    <property type="match status" value="1"/>
</dbReference>
<organism evidence="5 6">
    <name type="scientific">Amphibalanus amphitrite</name>
    <name type="common">Striped barnacle</name>
    <name type="synonym">Balanus amphitrite</name>
    <dbReference type="NCBI Taxonomy" id="1232801"/>
    <lineage>
        <taxon>Eukaryota</taxon>
        <taxon>Metazoa</taxon>
        <taxon>Ecdysozoa</taxon>
        <taxon>Arthropoda</taxon>
        <taxon>Crustacea</taxon>
        <taxon>Multicrustacea</taxon>
        <taxon>Cirripedia</taxon>
        <taxon>Thoracica</taxon>
        <taxon>Thoracicalcarea</taxon>
        <taxon>Balanomorpha</taxon>
        <taxon>Balanoidea</taxon>
        <taxon>Balanidae</taxon>
        <taxon>Amphibalaninae</taxon>
        <taxon>Amphibalanus</taxon>
    </lineage>
</organism>
<dbReference type="Gene3D" id="2.30.42.10">
    <property type="match status" value="1"/>
</dbReference>
<dbReference type="AlphaFoldDB" id="A0A6A4WM12"/>
<keyword evidence="6" id="KW-1185">Reference proteome</keyword>
<dbReference type="GO" id="GO:0061061">
    <property type="term" value="P:muscle structure development"/>
    <property type="evidence" value="ECO:0007669"/>
    <property type="project" value="TreeGrafter"/>
</dbReference>
<dbReference type="InterPro" id="IPR036034">
    <property type="entry name" value="PDZ_sf"/>
</dbReference>
<proteinExistence type="predicted"/>
<dbReference type="InterPro" id="IPR001478">
    <property type="entry name" value="PDZ"/>
</dbReference>
<gene>
    <name evidence="5" type="primary">Pdlim7</name>
    <name evidence="5" type="ORF">FJT64_025011</name>
</gene>
<dbReference type="Pfam" id="PF00595">
    <property type="entry name" value="PDZ"/>
    <property type="match status" value="1"/>
</dbReference>
<keyword evidence="3" id="KW-0862">Zinc</keyword>
<sequence length="96" mass="10089">MTTKEIVLEGGPPWGFRMHGDGAAGTPFRISRVNPGSLSAECGLREGELVLRIGGVPAATLSTAQAHQLMREAGGRMELTVAARYVLTPGGWDGKL</sequence>
<comment type="caution">
    <text evidence="5">The sequence shown here is derived from an EMBL/GenBank/DDBJ whole genome shotgun (WGS) entry which is preliminary data.</text>
</comment>
<dbReference type="GO" id="GO:0031941">
    <property type="term" value="C:filamentous actin"/>
    <property type="evidence" value="ECO:0007669"/>
    <property type="project" value="TreeGrafter"/>
</dbReference>